<name>A0AAX2A6L8_9BACT</name>
<reference evidence="6 8" key="2">
    <citation type="submission" date="2018-07" db="EMBL/GenBank/DDBJ databases">
        <title>Complete genome of the Arcobacter bivalviorum type strain LMG 26154.</title>
        <authorList>
            <person name="Miller W.G."/>
            <person name="Yee E."/>
            <person name="Bono J.L."/>
        </authorList>
    </citation>
    <scope>NUCLEOTIDE SEQUENCE [LARGE SCALE GENOMIC DNA]</scope>
    <source>
        <strain evidence="6 8">LMG 26154</strain>
    </source>
</reference>
<dbReference type="GO" id="GO:0008800">
    <property type="term" value="F:beta-lactamase activity"/>
    <property type="evidence" value="ECO:0007669"/>
    <property type="project" value="UniProtKB-EC"/>
</dbReference>
<keyword evidence="9" id="KW-1185">Reference proteome</keyword>
<dbReference type="AlphaFoldDB" id="A0AAX2A6L8"/>
<keyword evidence="4" id="KW-0046">Antibiotic resistance</keyword>
<reference evidence="7 9" key="1">
    <citation type="submission" date="2017-10" db="EMBL/GenBank/DDBJ databases">
        <title>Genomics of the genus Arcobacter.</title>
        <authorList>
            <person name="Perez-Cataluna A."/>
            <person name="Figueras M.J."/>
        </authorList>
    </citation>
    <scope>NUCLEOTIDE SEQUENCE [LARGE SCALE GENOMIC DNA]</scope>
    <source>
        <strain evidence="7 9">CECT 7835</strain>
    </source>
</reference>
<dbReference type="EMBL" id="PDKM01000003">
    <property type="protein sequence ID" value="RXK09904.1"/>
    <property type="molecule type" value="Genomic_DNA"/>
</dbReference>
<organism evidence="7 9">
    <name type="scientific">Halarcobacter bivalviorum</name>
    <dbReference type="NCBI Taxonomy" id="663364"/>
    <lineage>
        <taxon>Bacteria</taxon>
        <taxon>Pseudomonadati</taxon>
        <taxon>Campylobacterota</taxon>
        <taxon>Epsilonproteobacteria</taxon>
        <taxon>Campylobacterales</taxon>
        <taxon>Arcobacteraceae</taxon>
        <taxon>Halarcobacter</taxon>
    </lineage>
</organism>
<evidence type="ECO:0000256" key="5">
    <source>
        <dbReference type="SAM" id="SignalP"/>
    </source>
</evidence>
<dbReference type="InterPro" id="IPR050767">
    <property type="entry name" value="Sel1_AlgK"/>
</dbReference>
<evidence type="ECO:0000256" key="3">
    <source>
        <dbReference type="ARBA" id="ARBA00023157"/>
    </source>
</evidence>
<evidence type="ECO:0000256" key="2">
    <source>
        <dbReference type="ARBA" id="ARBA00012865"/>
    </source>
</evidence>
<comment type="catalytic activity">
    <reaction evidence="1">
        <text>a beta-lactam + H2O = a substituted beta-amino acid</text>
        <dbReference type="Rhea" id="RHEA:20401"/>
        <dbReference type="ChEBI" id="CHEBI:15377"/>
        <dbReference type="ChEBI" id="CHEBI:35627"/>
        <dbReference type="ChEBI" id="CHEBI:140347"/>
        <dbReference type="EC" id="3.5.2.6"/>
    </reaction>
</comment>
<evidence type="ECO:0000256" key="4">
    <source>
        <dbReference type="ARBA" id="ARBA00023251"/>
    </source>
</evidence>
<dbReference type="PANTHER" id="PTHR11102">
    <property type="entry name" value="SEL-1-LIKE PROTEIN"/>
    <property type="match status" value="1"/>
</dbReference>
<evidence type="ECO:0000313" key="6">
    <source>
        <dbReference type="EMBL" id="AXH13499.1"/>
    </source>
</evidence>
<feature type="signal peptide" evidence="5">
    <location>
        <begin position="1"/>
        <end position="18"/>
    </location>
</feature>
<feature type="chain" id="PRO_5044718425" description="beta-lactamase" evidence="5">
    <location>
        <begin position="19"/>
        <end position="802"/>
    </location>
</feature>
<dbReference type="InterPro" id="IPR006597">
    <property type="entry name" value="Sel1-like"/>
</dbReference>
<dbReference type="PROSITE" id="PS51257">
    <property type="entry name" value="PROKAR_LIPOPROTEIN"/>
    <property type="match status" value="1"/>
</dbReference>
<dbReference type="SUPFAM" id="SSF81901">
    <property type="entry name" value="HCP-like"/>
    <property type="match status" value="4"/>
</dbReference>
<sequence length="802" mass="94057">MKKILSLILVFLFLTGCAVNNLPTESKYSKETLIKKANNGDITAMLELAKYYKYPEVIEGLQYFDKWYASIDEKDDPLLVAQIADIYYTYNDMFLDGENKALKLLNQAANQGSLEAKVTLIKHYVTTYKIYEAKKLEEEIIDKLSLEQLQNLYTIYTDKYRRIEAEKVVSYIVERGGSLPFDEQMKEIKSIFFKVDSQEKIEAFISNVIKTQDIEKMSNAADLFKDKYRFQEASTIYEEILKLDTNNANAYFKLSTIYANGNSRQNIKKDVEKAEEYLEKAAALNHEEATLELLKAYSQNRETVNKYFKLKHKIEKNPETLLLLAKYYKKKRQTEKADAIFDKLATLGNQEAIIDLALRIPSRYYFNPEEYVISQKWQKYIFESKDDELKTNFLDKATKNYSFKTAFPDLIEKLNEEKLASNNIIELREFAQKNRYNNPELSIKFYEKASKAGDIKSSLELINIYIGRKVKKYAEAEKILINLSQKGDVKATYRLADFYMNPPYYMDEKPNHEKGLAVYEELAEKGDIKAMEKLLNYHLCNSCKESPKQDEVKGFYYLKKLFEIRKTPRDYASMGWSYNYGKGVEQDLLKAEEYYLLAAQKGYYAAYYNLAWLYYKDDRFKDLKLIRLDYLKAKEYLEKGIEKHHYESMNLLGVFYKDGLGVKKDMTKAIPLFEKAAYYDKYAAIHLAKYYKEKKDYKNAFKYFKIGKDKGDAAAEIEFGILHEKGLGTEKNVEEAVKYYQRAYENYYDKSQKDVAAYNIGLVYHYGKGKVKKDLEKAKSWYLKSKHSKAKIELEKIEKLKK</sequence>
<protein>
    <recommendedName>
        <fullName evidence="2">beta-lactamase</fullName>
        <ecNumber evidence="2">3.5.2.6</ecNumber>
    </recommendedName>
</protein>
<evidence type="ECO:0000313" key="8">
    <source>
        <dbReference type="Proteomes" id="UP000253850"/>
    </source>
</evidence>
<dbReference type="Proteomes" id="UP000289193">
    <property type="component" value="Unassembled WGS sequence"/>
</dbReference>
<dbReference type="GO" id="GO:0046677">
    <property type="term" value="P:response to antibiotic"/>
    <property type="evidence" value="ECO:0007669"/>
    <property type="project" value="UniProtKB-KW"/>
</dbReference>
<gene>
    <name evidence="6" type="ORF">ABIV_2528</name>
    <name evidence="7" type="ORF">CRV05_05855</name>
</gene>
<dbReference type="Proteomes" id="UP000253850">
    <property type="component" value="Chromosome"/>
</dbReference>
<keyword evidence="3" id="KW-1015">Disulfide bond</keyword>
<proteinExistence type="predicted"/>
<evidence type="ECO:0000313" key="9">
    <source>
        <dbReference type="Proteomes" id="UP000289193"/>
    </source>
</evidence>
<accession>A0AAX2A6L8</accession>
<dbReference type="EMBL" id="CP031217">
    <property type="protein sequence ID" value="AXH13499.1"/>
    <property type="molecule type" value="Genomic_DNA"/>
</dbReference>
<dbReference type="InterPro" id="IPR011990">
    <property type="entry name" value="TPR-like_helical_dom_sf"/>
</dbReference>
<keyword evidence="5" id="KW-0732">Signal</keyword>
<evidence type="ECO:0000256" key="1">
    <source>
        <dbReference type="ARBA" id="ARBA00001526"/>
    </source>
</evidence>
<dbReference type="RefSeq" id="WP_114840280.1">
    <property type="nucleotide sequence ID" value="NZ_CP031217.1"/>
</dbReference>
<dbReference type="Pfam" id="PF08238">
    <property type="entry name" value="Sel1"/>
    <property type="match status" value="11"/>
</dbReference>
<dbReference type="PANTHER" id="PTHR11102:SF160">
    <property type="entry name" value="ERAD-ASSOCIATED E3 UBIQUITIN-PROTEIN LIGASE COMPONENT HRD3"/>
    <property type="match status" value="1"/>
</dbReference>
<dbReference type="SMART" id="SM00671">
    <property type="entry name" value="SEL1"/>
    <property type="match status" value="10"/>
</dbReference>
<evidence type="ECO:0000313" key="7">
    <source>
        <dbReference type="EMBL" id="RXK09904.1"/>
    </source>
</evidence>
<dbReference type="EC" id="3.5.2.6" evidence="2"/>
<dbReference type="KEGG" id="hbv:ABIV_2528"/>
<dbReference type="Gene3D" id="1.25.40.10">
    <property type="entry name" value="Tetratricopeptide repeat domain"/>
    <property type="match status" value="4"/>
</dbReference>